<proteinExistence type="predicted"/>
<sequence>MVVIMEIFLYFLLKQKKRFLIFRADFIILLGIIILFRLLFPLELPFTHSIYLGSVMNPIQSFFNFEFAPGVNMLELFCSIWVVGICFFGFIYFRKIHNSKKVISIISQTVQKNKVSSFIEIETKYDYPVWITDLVSIPMVLGLNEIILIPRKNFSQSQIEVILRHEIQHVKNHDIYIKQFLNILMIIYWWFLPIYWLNNNLNLALEIRADAKATNGFSKKDILNYAYTLVDLEDRIDDITFIDKSLSTSANFLLQENSCTLSYRINYLTKSNFKKKSNAILLAFLVVLPFISNTIILEPWHDYPNQMDNTFSDNDLIENGYLVKNSDGTYTLFYNGNQSVIKDPSVYLDMGMEIK</sequence>
<keyword evidence="1" id="KW-1133">Transmembrane helix</keyword>
<evidence type="ECO:0000313" key="4">
    <source>
        <dbReference type="Proteomes" id="UP000016658"/>
    </source>
</evidence>
<protein>
    <submittedName>
        <fullName evidence="3">Peptidase, M56 family</fullName>
    </submittedName>
</protein>
<accession>U2P8G4</accession>
<dbReference type="Pfam" id="PF05569">
    <property type="entry name" value="Peptidase_M56"/>
    <property type="match status" value="1"/>
</dbReference>
<dbReference type="InterPro" id="IPR008756">
    <property type="entry name" value="Peptidase_M56"/>
</dbReference>
<comment type="caution">
    <text evidence="3">The sequence shown here is derived from an EMBL/GenBank/DDBJ whole genome shotgun (WGS) entry which is preliminary data.</text>
</comment>
<keyword evidence="1" id="KW-0812">Transmembrane</keyword>
<evidence type="ECO:0000256" key="1">
    <source>
        <dbReference type="SAM" id="Phobius"/>
    </source>
</evidence>
<evidence type="ECO:0000313" key="3">
    <source>
        <dbReference type="EMBL" id="ERK46805.1"/>
    </source>
</evidence>
<feature type="transmembrane region" description="Helical" evidence="1">
    <location>
        <begin position="279"/>
        <end position="297"/>
    </location>
</feature>
<feature type="transmembrane region" description="Helical" evidence="1">
    <location>
        <begin position="20"/>
        <end position="40"/>
    </location>
</feature>
<keyword evidence="1" id="KW-0472">Membrane</keyword>
<dbReference type="Proteomes" id="UP000016658">
    <property type="component" value="Unassembled WGS sequence"/>
</dbReference>
<feature type="transmembrane region" description="Helical" evidence="1">
    <location>
        <begin position="180"/>
        <end position="197"/>
    </location>
</feature>
<reference evidence="3 4" key="1">
    <citation type="submission" date="2013-06" db="EMBL/GenBank/DDBJ databases">
        <authorList>
            <person name="Weinstock G."/>
            <person name="Sodergren E."/>
            <person name="Lobos E.A."/>
            <person name="Fulton L."/>
            <person name="Fulton R."/>
            <person name="Courtney L."/>
            <person name="Fronick C."/>
            <person name="O'Laughlin M."/>
            <person name="Godfrey J."/>
            <person name="Wilson R.M."/>
            <person name="Miner T."/>
            <person name="Farmer C."/>
            <person name="Delehaunty K."/>
            <person name="Cordes M."/>
            <person name="Minx P."/>
            <person name="Tomlinson C."/>
            <person name="Chen J."/>
            <person name="Wollam A."/>
            <person name="Pepin K.H."/>
            <person name="Bhonagiri V."/>
            <person name="Zhang X."/>
            <person name="Warren W."/>
            <person name="Mitreva M."/>
            <person name="Mardis E.R."/>
            <person name="Wilson R.K."/>
        </authorList>
    </citation>
    <scope>NUCLEOTIDE SEQUENCE [LARGE SCALE GENOMIC DNA]</scope>
    <source>
        <strain evidence="3 4">ATCC 27803</strain>
    </source>
</reference>
<name>U2P8G4_9FIRM</name>
<dbReference type="CDD" id="cd07341">
    <property type="entry name" value="M56_BlaR1_MecR1_like"/>
    <property type="match status" value="1"/>
</dbReference>
<dbReference type="AlphaFoldDB" id="U2P8G4"/>
<feature type="transmembrane region" description="Helical" evidence="1">
    <location>
        <begin position="73"/>
        <end position="93"/>
    </location>
</feature>
<dbReference type="EMBL" id="AWVI01000018">
    <property type="protein sequence ID" value="ERK46805.1"/>
    <property type="molecule type" value="Genomic_DNA"/>
</dbReference>
<dbReference type="PANTHER" id="PTHR34978:SF3">
    <property type="entry name" value="SLR0241 PROTEIN"/>
    <property type="match status" value="1"/>
</dbReference>
<dbReference type="InterPro" id="IPR052173">
    <property type="entry name" value="Beta-lactam_resp_regulator"/>
</dbReference>
<dbReference type="PANTHER" id="PTHR34978">
    <property type="entry name" value="POSSIBLE SENSOR-TRANSDUCER PROTEIN BLAR"/>
    <property type="match status" value="1"/>
</dbReference>
<dbReference type="HOGENOM" id="CLU_054567_0_0_9"/>
<evidence type="ECO:0000259" key="2">
    <source>
        <dbReference type="Pfam" id="PF05569"/>
    </source>
</evidence>
<gene>
    <name evidence="3" type="ORF">HMPREF0367_00354</name>
</gene>
<feature type="domain" description="Peptidase M56" evidence="2">
    <location>
        <begin position="73"/>
        <end position="233"/>
    </location>
</feature>
<organism evidence="3 4">
    <name type="scientific">Faecalitalea cylindroides ATCC 27803</name>
    <dbReference type="NCBI Taxonomy" id="649755"/>
    <lineage>
        <taxon>Bacteria</taxon>
        <taxon>Bacillati</taxon>
        <taxon>Bacillota</taxon>
        <taxon>Erysipelotrichia</taxon>
        <taxon>Erysipelotrichales</taxon>
        <taxon>Erysipelotrichaceae</taxon>
        <taxon>Faecalitalea</taxon>
    </lineage>
</organism>